<protein>
    <submittedName>
        <fullName evidence="1">DUF1521 domain-containing protein</fullName>
    </submittedName>
</protein>
<comment type="caution">
    <text evidence="1">The sequence shown here is derived from an EMBL/GenBank/DDBJ whole genome shotgun (WGS) entry which is preliminary data.</text>
</comment>
<sequence>MQTTIDRSSFASYSQTQSSFAASSASYRSTMQSSSSKSFATGNRENSVANQQLSVASYSQQCSRSPNGKSASMSTATFQQISGKSDRSDPCGSRKNSRCNTETMDNKNHCSSQNSNWSNAQVNNEKSHYSSQNFKCSNTQVKDNKRNCSDQQSNWSNTQVQNNKASIDLGNYSIDLNKSNSSLLLTDKQTGSTTKISGDPHIDTDGTAGTFKGSLTFDLPDHTKVTVGTQALGSVSYADQVTITQGNKAYVVNGLSQIDSNPLTVESSHNGRQLDQQTPDGYTLAANSAGTGWIDPQTGRAPTAADFSKV</sequence>
<proteinExistence type="predicted"/>
<accession>A0ACC7NCC2</accession>
<reference evidence="1 2" key="1">
    <citation type="journal article" date="2024" name="Chem. Sci.">
        <title>Discovery of megapolipeptins by genome mining of a Burkholderiales bacteria collection.</title>
        <authorList>
            <person name="Paulo B.S."/>
            <person name="Recchia M.J.J."/>
            <person name="Lee S."/>
            <person name="Fergusson C.H."/>
            <person name="Romanowski S.B."/>
            <person name="Hernandez A."/>
            <person name="Krull N."/>
            <person name="Liu D.Y."/>
            <person name="Cavanagh H."/>
            <person name="Bos A."/>
            <person name="Gray C.A."/>
            <person name="Murphy B.T."/>
            <person name="Linington R.G."/>
            <person name="Eustaquio A.S."/>
        </authorList>
    </citation>
    <scope>NUCLEOTIDE SEQUENCE [LARGE SCALE GENOMIC DNA]</scope>
    <source>
        <strain evidence="1 2">RL18-126-BIB-B</strain>
    </source>
</reference>
<keyword evidence="2" id="KW-1185">Reference proteome</keyword>
<gene>
    <name evidence="1" type="ORF">PQR01_10425</name>
</gene>
<evidence type="ECO:0000313" key="1">
    <source>
        <dbReference type="EMBL" id="MFM0103876.1"/>
    </source>
</evidence>
<dbReference type="Proteomes" id="UP001629235">
    <property type="component" value="Unassembled WGS sequence"/>
</dbReference>
<dbReference type="EMBL" id="JAQQDW010000015">
    <property type="protein sequence ID" value="MFM0103876.1"/>
    <property type="molecule type" value="Genomic_DNA"/>
</dbReference>
<organism evidence="1 2">
    <name type="scientific">Paraburkholderia rhynchosiae</name>
    <dbReference type="NCBI Taxonomy" id="487049"/>
    <lineage>
        <taxon>Bacteria</taxon>
        <taxon>Pseudomonadati</taxon>
        <taxon>Pseudomonadota</taxon>
        <taxon>Betaproteobacteria</taxon>
        <taxon>Burkholderiales</taxon>
        <taxon>Burkholderiaceae</taxon>
        <taxon>Paraburkholderia</taxon>
    </lineage>
</organism>
<name>A0ACC7NCC2_9BURK</name>
<evidence type="ECO:0000313" key="2">
    <source>
        <dbReference type="Proteomes" id="UP001629235"/>
    </source>
</evidence>